<dbReference type="PANTHER" id="PTHR45939:SF2">
    <property type="entry name" value="CARRIER PROTEIN, PUTATIVE (AFU_ORTHOLOGUE AFUA_2G13870)-RELATED"/>
    <property type="match status" value="1"/>
</dbReference>
<evidence type="ECO:0000256" key="5">
    <source>
        <dbReference type="ARBA" id="ARBA00022737"/>
    </source>
</evidence>
<evidence type="ECO:0000256" key="9">
    <source>
        <dbReference type="PROSITE-ProRule" id="PRU00282"/>
    </source>
</evidence>
<dbReference type="OrthoDB" id="18574at2759"/>
<comment type="similarity">
    <text evidence="2 10">Belongs to the mitochondrial carrier (TC 2.A.29) family.</text>
</comment>
<gene>
    <name evidence="12" type="ORF">CFIO01_11209</name>
</gene>
<keyword evidence="3 10" id="KW-0813">Transport</keyword>
<evidence type="ECO:0000256" key="6">
    <source>
        <dbReference type="ARBA" id="ARBA00022792"/>
    </source>
</evidence>
<dbReference type="InterPro" id="IPR052217">
    <property type="entry name" value="Mito/Peroxisomal_Carrier"/>
</dbReference>
<keyword evidence="6" id="KW-0999">Mitochondrion inner membrane</keyword>
<evidence type="ECO:0000256" key="8">
    <source>
        <dbReference type="ARBA" id="ARBA00023136"/>
    </source>
</evidence>
<comment type="caution">
    <text evidence="12">The sequence shown here is derived from an EMBL/GenBank/DDBJ whole genome shotgun (WGS) entry which is preliminary data.</text>
</comment>
<name>A0A010R5R1_9PEZI</name>
<proteinExistence type="inferred from homology"/>
<reference evidence="12 13" key="1">
    <citation type="submission" date="2014-02" db="EMBL/GenBank/DDBJ databases">
        <title>The genome sequence of Colletotrichum fioriniae PJ7.</title>
        <authorList>
            <person name="Baroncelli R."/>
            <person name="Thon M.R."/>
        </authorList>
    </citation>
    <scope>NUCLEOTIDE SEQUENCE [LARGE SCALE GENOMIC DNA]</scope>
    <source>
        <strain evidence="12 13">PJ7</strain>
    </source>
</reference>
<dbReference type="STRING" id="1445577.A0A010R5R1"/>
<evidence type="ECO:0000256" key="4">
    <source>
        <dbReference type="ARBA" id="ARBA00022692"/>
    </source>
</evidence>
<dbReference type="SUPFAM" id="SSF103506">
    <property type="entry name" value="Mitochondrial carrier"/>
    <property type="match status" value="1"/>
</dbReference>
<dbReference type="EMBL" id="JARH01001086">
    <property type="protein sequence ID" value="EXF73069.1"/>
    <property type="molecule type" value="Genomic_DNA"/>
</dbReference>
<dbReference type="InterPro" id="IPR023395">
    <property type="entry name" value="MCP_dom_sf"/>
</dbReference>
<dbReference type="AlphaFoldDB" id="A0A010R5R1"/>
<evidence type="ECO:0000256" key="11">
    <source>
        <dbReference type="SAM" id="MobiDB-lite"/>
    </source>
</evidence>
<evidence type="ECO:0008006" key="14">
    <source>
        <dbReference type="Google" id="ProtNLM"/>
    </source>
</evidence>
<comment type="subcellular location">
    <subcellularLocation>
        <location evidence="1">Membrane</location>
        <topology evidence="1">Multi-pass membrane protein</topology>
    </subcellularLocation>
</comment>
<keyword evidence="5" id="KW-0677">Repeat</keyword>
<evidence type="ECO:0000256" key="7">
    <source>
        <dbReference type="ARBA" id="ARBA00022989"/>
    </source>
</evidence>
<feature type="repeat" description="Solcar" evidence="9">
    <location>
        <begin position="9"/>
        <end position="105"/>
    </location>
</feature>
<sequence length="477" mass="50907">MTMAPAGVLDALGHALAGALGTALSTAAVYPLDLVTTRLKVQRQLRSEDAISEKDQYKSVVQAMRAITAQEGGISALYTGLAQDVFKSIADSFLFFLFYEYFRGTRRRSRGKRLSVLDELAVGALAGACARACTTPIANVVARKQTSAMIEGKEEGGDASVWEILSSIRAENGVAGLWAGYSASLLLTINPSITFFLNEKLGKTLLPDSDESSLNTHTTFLLAAASKSIATIISYPIQIAKARLQMRGTASPRRSTDSQERPCPEDLSKEPSSPGALAKTKEALDNSVLAIVLSIARTDGISALYAGLQGEVLKSFFSHGLTMVSKGVIHTFTGMPMTSVLATPYPIHMIHGRQVMSTTVLALESDAAPLNFACSPGGEPSTLGSEFYQPSKFLFRLLLLAVWAGRGKSCIANIACVFLWCHKLHSAVAANDVAALFGHERSRGIAECLDTGRANAPPGAGFGVELFFEFERSEALE</sequence>
<dbReference type="Pfam" id="PF00153">
    <property type="entry name" value="Mito_carr"/>
    <property type="match status" value="3"/>
</dbReference>
<dbReference type="GO" id="GO:0015217">
    <property type="term" value="F:ADP transmembrane transporter activity"/>
    <property type="evidence" value="ECO:0007669"/>
    <property type="project" value="TreeGrafter"/>
</dbReference>
<keyword evidence="4 9" id="KW-0812">Transmembrane</keyword>
<dbReference type="GO" id="GO:0016020">
    <property type="term" value="C:membrane"/>
    <property type="evidence" value="ECO:0007669"/>
    <property type="project" value="UniProtKB-SubCell"/>
</dbReference>
<keyword evidence="7" id="KW-1133">Transmembrane helix</keyword>
<protein>
    <recommendedName>
        <fullName evidence="14">Peroxisomal adenine nucleotide transporter 1</fullName>
    </recommendedName>
</protein>
<feature type="repeat" description="Solcar" evidence="9">
    <location>
        <begin position="114"/>
        <end position="204"/>
    </location>
</feature>
<dbReference type="PANTHER" id="PTHR45939">
    <property type="entry name" value="PEROXISOMAL MEMBRANE PROTEIN PMP34-RELATED"/>
    <property type="match status" value="1"/>
</dbReference>
<evidence type="ECO:0000313" key="12">
    <source>
        <dbReference type="EMBL" id="EXF73069.1"/>
    </source>
</evidence>
<evidence type="ECO:0000313" key="13">
    <source>
        <dbReference type="Proteomes" id="UP000020467"/>
    </source>
</evidence>
<organism evidence="12 13">
    <name type="scientific">Colletotrichum fioriniae PJ7</name>
    <dbReference type="NCBI Taxonomy" id="1445577"/>
    <lineage>
        <taxon>Eukaryota</taxon>
        <taxon>Fungi</taxon>
        <taxon>Dikarya</taxon>
        <taxon>Ascomycota</taxon>
        <taxon>Pezizomycotina</taxon>
        <taxon>Sordariomycetes</taxon>
        <taxon>Hypocreomycetidae</taxon>
        <taxon>Glomerellales</taxon>
        <taxon>Glomerellaceae</taxon>
        <taxon>Colletotrichum</taxon>
        <taxon>Colletotrichum acutatum species complex</taxon>
    </lineage>
</organism>
<evidence type="ECO:0000256" key="3">
    <source>
        <dbReference type="ARBA" id="ARBA00022448"/>
    </source>
</evidence>
<dbReference type="eggNOG" id="KOG0769">
    <property type="taxonomic scope" value="Eukaryota"/>
</dbReference>
<keyword evidence="8 9" id="KW-0472">Membrane</keyword>
<evidence type="ECO:0000256" key="1">
    <source>
        <dbReference type="ARBA" id="ARBA00004141"/>
    </source>
</evidence>
<feature type="region of interest" description="Disordered" evidence="11">
    <location>
        <begin position="246"/>
        <end position="277"/>
    </location>
</feature>
<keyword evidence="13" id="KW-1185">Reference proteome</keyword>
<dbReference type="Gene3D" id="1.50.40.10">
    <property type="entry name" value="Mitochondrial carrier domain"/>
    <property type="match status" value="1"/>
</dbReference>
<dbReference type="InterPro" id="IPR018108">
    <property type="entry name" value="MCP_transmembrane"/>
</dbReference>
<dbReference type="PROSITE" id="PS50920">
    <property type="entry name" value="SOLCAR"/>
    <property type="match status" value="3"/>
</dbReference>
<keyword evidence="6" id="KW-0496">Mitochondrion</keyword>
<dbReference type="KEGG" id="cfj:CFIO01_11209"/>
<feature type="compositionally biased region" description="Basic and acidic residues" evidence="11">
    <location>
        <begin position="254"/>
        <end position="269"/>
    </location>
</feature>
<evidence type="ECO:0000256" key="2">
    <source>
        <dbReference type="ARBA" id="ARBA00006375"/>
    </source>
</evidence>
<dbReference type="Proteomes" id="UP000020467">
    <property type="component" value="Unassembled WGS sequence"/>
</dbReference>
<feature type="repeat" description="Solcar" evidence="9">
    <location>
        <begin position="214"/>
        <end position="332"/>
    </location>
</feature>
<dbReference type="HOGENOM" id="CLU_015166_6_2_1"/>
<accession>A0A010R5R1</accession>
<evidence type="ECO:0000256" key="10">
    <source>
        <dbReference type="RuleBase" id="RU000488"/>
    </source>
</evidence>